<protein>
    <submittedName>
        <fullName evidence="1">Uncharacterized protein</fullName>
    </submittedName>
</protein>
<dbReference type="AlphaFoldDB" id="A0AAN7PAH4"/>
<name>A0AAN7PAH4_9COLE</name>
<sequence>MTRACRHSFGMLYEEEQFLNSSNIHYLQTNNNTEKKAGHDIYLPSNKSLKVRVCRTFFLNTLNFGRNTFNRWNFISNDLETIEEESSKTSNQPSKRKKTIVTDKIREWKLFTHVLKEENIAIHQPRKDECNVCCSQKLGIVDDNTFEKHIQMKNEARTAKREAEDSANLQKLVLTMDMQSVTLYVWHEANGGVTSNEFTSCFNHFLSNVDQNYQHITLISDGCNYQNRNKVLAPVLSDIAKRKGITIDQIYLKKGHTMMQADSVHSTLEHYFNPPINSPADYISRMRAARSKKPYNVILLDYTFFHNYEALSSILPLLKPGKKSRRPCCHR</sequence>
<dbReference type="EMBL" id="JARPUR010000002">
    <property type="protein sequence ID" value="KAK4880977.1"/>
    <property type="molecule type" value="Genomic_DNA"/>
</dbReference>
<evidence type="ECO:0000313" key="2">
    <source>
        <dbReference type="Proteomes" id="UP001353858"/>
    </source>
</evidence>
<proteinExistence type="predicted"/>
<gene>
    <name evidence="1" type="ORF">RN001_004296</name>
</gene>
<dbReference type="Proteomes" id="UP001353858">
    <property type="component" value="Unassembled WGS sequence"/>
</dbReference>
<accession>A0AAN7PAH4</accession>
<reference evidence="2" key="1">
    <citation type="submission" date="2023-01" db="EMBL/GenBank/DDBJ databases">
        <title>Key to firefly adult light organ development and bioluminescence: homeobox transcription factors regulate luciferase expression and transportation to peroxisome.</title>
        <authorList>
            <person name="Fu X."/>
        </authorList>
    </citation>
    <scope>NUCLEOTIDE SEQUENCE [LARGE SCALE GENOMIC DNA]</scope>
</reference>
<organism evidence="1 2">
    <name type="scientific">Aquatica leii</name>
    <dbReference type="NCBI Taxonomy" id="1421715"/>
    <lineage>
        <taxon>Eukaryota</taxon>
        <taxon>Metazoa</taxon>
        <taxon>Ecdysozoa</taxon>
        <taxon>Arthropoda</taxon>
        <taxon>Hexapoda</taxon>
        <taxon>Insecta</taxon>
        <taxon>Pterygota</taxon>
        <taxon>Neoptera</taxon>
        <taxon>Endopterygota</taxon>
        <taxon>Coleoptera</taxon>
        <taxon>Polyphaga</taxon>
        <taxon>Elateriformia</taxon>
        <taxon>Elateroidea</taxon>
        <taxon>Lampyridae</taxon>
        <taxon>Luciolinae</taxon>
        <taxon>Aquatica</taxon>
    </lineage>
</organism>
<dbReference type="PANTHER" id="PTHR10773">
    <property type="entry name" value="DNA-DIRECTED RNA POLYMERASES I, II, AND III SUBUNIT RPABC2"/>
    <property type="match status" value="1"/>
</dbReference>
<dbReference type="PANTHER" id="PTHR10773:SF19">
    <property type="match status" value="1"/>
</dbReference>
<evidence type="ECO:0000313" key="1">
    <source>
        <dbReference type="EMBL" id="KAK4880977.1"/>
    </source>
</evidence>
<comment type="caution">
    <text evidence="1">The sequence shown here is derived from an EMBL/GenBank/DDBJ whole genome shotgun (WGS) entry which is preliminary data.</text>
</comment>
<keyword evidence="2" id="KW-1185">Reference proteome</keyword>